<dbReference type="EMBL" id="OB690903">
    <property type="protein sequence ID" value="CAD7237693.1"/>
    <property type="molecule type" value="Genomic_DNA"/>
</dbReference>
<dbReference type="InterPro" id="IPR037813">
    <property type="entry name" value="TAF2"/>
</dbReference>
<dbReference type="PANTHER" id="PTHR15137:SF9">
    <property type="entry name" value="TRANSCRIPTION INITIATION FACTOR TFIID SUBUNIT 2"/>
    <property type="match status" value="1"/>
</dbReference>
<proteinExistence type="predicted"/>
<sequence>MSATSSLLSSVPAAFQLRYERDVSAQREALVQLEKFPSPQTRQALQDVIENEQCYIHVRTAAADTLKKVTNDIVAKSIGPAHLDVLIAIFRQHFGSKSCPQIVQRNDFSNLQLYCLQKALPVAVAGLRSPGGTCPPEVMSFLFDLFKYNDNRKNMFSDCYYRAALIDALGESITPSLNPVMAVTG</sequence>
<dbReference type="InterPro" id="IPR057991">
    <property type="entry name" value="TPR_TAF2_C"/>
</dbReference>
<dbReference type="Pfam" id="PF25577">
    <property type="entry name" value="TPR_TAF2_C"/>
    <property type="match status" value="1"/>
</dbReference>
<dbReference type="GO" id="GO:0000976">
    <property type="term" value="F:transcription cis-regulatory region binding"/>
    <property type="evidence" value="ECO:0007669"/>
    <property type="project" value="TreeGrafter"/>
</dbReference>
<dbReference type="AlphaFoldDB" id="A0A7R8ZZH3"/>
<name>A0A7R8ZZH3_9CRUS</name>
<accession>A0A7R8ZZH3</accession>
<protein>
    <recommendedName>
        <fullName evidence="1">Transcription initiation factor TFIID subunit 2 TPR repeats domain-containing protein</fullName>
    </recommendedName>
</protein>
<reference evidence="2" key="1">
    <citation type="submission" date="2020-11" db="EMBL/GenBank/DDBJ databases">
        <authorList>
            <person name="Tran Van P."/>
        </authorList>
    </citation>
    <scope>NUCLEOTIDE SEQUENCE</scope>
</reference>
<feature type="domain" description="Transcription initiation factor TFIID subunit 2 TPR repeats" evidence="1">
    <location>
        <begin position="15"/>
        <end position="178"/>
    </location>
</feature>
<dbReference type="PANTHER" id="PTHR15137">
    <property type="entry name" value="TRANSCRIPTION INITIATION FACTOR TFIID"/>
    <property type="match status" value="1"/>
</dbReference>
<dbReference type="GO" id="GO:0003682">
    <property type="term" value="F:chromatin binding"/>
    <property type="evidence" value="ECO:0007669"/>
    <property type="project" value="TreeGrafter"/>
</dbReference>
<organism evidence="2">
    <name type="scientific">Cyprideis torosa</name>
    <dbReference type="NCBI Taxonomy" id="163714"/>
    <lineage>
        <taxon>Eukaryota</taxon>
        <taxon>Metazoa</taxon>
        <taxon>Ecdysozoa</taxon>
        <taxon>Arthropoda</taxon>
        <taxon>Crustacea</taxon>
        <taxon>Oligostraca</taxon>
        <taxon>Ostracoda</taxon>
        <taxon>Podocopa</taxon>
        <taxon>Podocopida</taxon>
        <taxon>Cytherocopina</taxon>
        <taxon>Cytheroidea</taxon>
        <taxon>Cytherideidae</taxon>
        <taxon>Cyprideis</taxon>
    </lineage>
</organism>
<evidence type="ECO:0000313" key="2">
    <source>
        <dbReference type="EMBL" id="CAD7237693.1"/>
    </source>
</evidence>
<dbReference type="GO" id="GO:0005669">
    <property type="term" value="C:transcription factor TFIID complex"/>
    <property type="evidence" value="ECO:0007669"/>
    <property type="project" value="InterPro"/>
</dbReference>
<dbReference type="GO" id="GO:0016251">
    <property type="term" value="F:RNA polymerase II general transcription initiation factor activity"/>
    <property type="evidence" value="ECO:0007669"/>
    <property type="project" value="TreeGrafter"/>
</dbReference>
<gene>
    <name evidence="2" type="ORF">CTOB1V02_LOCUS15508</name>
</gene>
<dbReference type="OrthoDB" id="308861at2759"/>
<dbReference type="GO" id="GO:0006367">
    <property type="term" value="P:transcription initiation at RNA polymerase II promoter"/>
    <property type="evidence" value="ECO:0007669"/>
    <property type="project" value="TreeGrafter"/>
</dbReference>
<evidence type="ECO:0000259" key="1">
    <source>
        <dbReference type="Pfam" id="PF25577"/>
    </source>
</evidence>